<reference evidence="4" key="1">
    <citation type="submission" date="2021-12" db="EMBL/GenBank/DDBJ databases">
        <title>Novel species in genus Dyadobacter.</title>
        <authorList>
            <person name="Ma C."/>
        </authorList>
    </citation>
    <scope>NUCLEOTIDE SEQUENCE</scope>
    <source>
        <strain evidence="4">LJ419</strain>
    </source>
</reference>
<dbReference type="InterPro" id="IPR050493">
    <property type="entry name" value="FAD-dep_Monooxygenase_BioMet"/>
</dbReference>
<accession>A0A9X1TDU1</accession>
<keyword evidence="2 4" id="KW-0503">Monooxygenase</keyword>
<dbReference type="PRINTS" id="PR00420">
    <property type="entry name" value="RNGMNOXGNASE"/>
</dbReference>
<dbReference type="PANTHER" id="PTHR13789">
    <property type="entry name" value="MONOOXYGENASE"/>
    <property type="match status" value="1"/>
</dbReference>
<keyword evidence="5" id="KW-1185">Reference proteome</keyword>
<protein>
    <submittedName>
        <fullName evidence="4">FAD-dependent monooxygenase</fullName>
    </submittedName>
</protein>
<dbReference type="Proteomes" id="UP001139000">
    <property type="component" value="Unassembled WGS sequence"/>
</dbReference>
<proteinExistence type="predicted"/>
<dbReference type="Pfam" id="PF01494">
    <property type="entry name" value="FAD_binding_3"/>
    <property type="match status" value="1"/>
</dbReference>
<dbReference type="InterPro" id="IPR002938">
    <property type="entry name" value="FAD-bd"/>
</dbReference>
<sequence>MQTKEIAIIGGGIAGLALAVSLRNTRFKCHIFEKKETFNEIDACITLFPNALRVLRHFGLLKDVMDIGSAISKIIMKTDQGKILALTEPRYQLSAMSMRRSELHAILLRHANATLYPDHELDSFQNTPDGRVSVSFKNGAFKIFDAMIGADGINSLVRQAIVGDGKPVFQGYSIWCGIADLGVGAGYTSESYGKGERVGIIPIGESQCGWWATKNERFMADDGPEGTKEKLLRLFGNWHDPIPDLISKTNHIYKTSLADRVPVRGWSQGNCTLLGDAAHPTTPNLGQGGCLAFEGAHILGEIIRKYGVTDTVFQRYESLQFARAKNIVEDSRRLGKIGQLESSIAVYIRNMILGLTPSSFTLKVIDKYFLYDVTSMRI</sequence>
<dbReference type="RefSeq" id="WP_234655452.1">
    <property type="nucleotide sequence ID" value="NZ_JAJTTC010000002.1"/>
</dbReference>
<evidence type="ECO:0000313" key="5">
    <source>
        <dbReference type="Proteomes" id="UP001139000"/>
    </source>
</evidence>
<comment type="caution">
    <text evidence="4">The sequence shown here is derived from an EMBL/GenBank/DDBJ whole genome shotgun (WGS) entry which is preliminary data.</text>
</comment>
<dbReference type="AlphaFoldDB" id="A0A9X1TDU1"/>
<name>A0A9X1TDU1_9BACT</name>
<evidence type="ECO:0000313" key="4">
    <source>
        <dbReference type="EMBL" id="MCF0062291.1"/>
    </source>
</evidence>
<dbReference type="GO" id="GO:0071949">
    <property type="term" value="F:FAD binding"/>
    <property type="evidence" value="ECO:0007669"/>
    <property type="project" value="InterPro"/>
</dbReference>
<organism evidence="4 5">
    <name type="scientific">Dyadobacter chenwenxiniae</name>
    <dbReference type="NCBI Taxonomy" id="2906456"/>
    <lineage>
        <taxon>Bacteria</taxon>
        <taxon>Pseudomonadati</taxon>
        <taxon>Bacteroidota</taxon>
        <taxon>Cytophagia</taxon>
        <taxon>Cytophagales</taxon>
        <taxon>Spirosomataceae</taxon>
        <taxon>Dyadobacter</taxon>
    </lineage>
</organism>
<gene>
    <name evidence="4" type="ORF">LXM26_12370</name>
</gene>
<evidence type="ECO:0000256" key="2">
    <source>
        <dbReference type="ARBA" id="ARBA00023033"/>
    </source>
</evidence>
<evidence type="ECO:0000259" key="3">
    <source>
        <dbReference type="Pfam" id="PF01494"/>
    </source>
</evidence>
<dbReference type="InterPro" id="IPR036188">
    <property type="entry name" value="FAD/NAD-bd_sf"/>
</dbReference>
<dbReference type="SUPFAM" id="SSF51905">
    <property type="entry name" value="FAD/NAD(P)-binding domain"/>
    <property type="match status" value="1"/>
</dbReference>
<dbReference type="PANTHER" id="PTHR13789:SF309">
    <property type="entry name" value="PUTATIVE (AFU_ORTHOLOGUE AFUA_6G14510)-RELATED"/>
    <property type="match status" value="1"/>
</dbReference>
<dbReference type="EMBL" id="JAJTTC010000002">
    <property type="protein sequence ID" value="MCF0062291.1"/>
    <property type="molecule type" value="Genomic_DNA"/>
</dbReference>
<evidence type="ECO:0000256" key="1">
    <source>
        <dbReference type="ARBA" id="ARBA00023002"/>
    </source>
</evidence>
<feature type="domain" description="FAD-binding" evidence="3">
    <location>
        <begin position="5"/>
        <end position="304"/>
    </location>
</feature>
<keyword evidence="1" id="KW-0560">Oxidoreductase</keyword>
<dbReference type="Gene3D" id="3.50.50.60">
    <property type="entry name" value="FAD/NAD(P)-binding domain"/>
    <property type="match status" value="1"/>
</dbReference>
<dbReference type="GO" id="GO:0004497">
    <property type="term" value="F:monooxygenase activity"/>
    <property type="evidence" value="ECO:0007669"/>
    <property type="project" value="UniProtKB-KW"/>
</dbReference>